<evidence type="ECO:0000313" key="5">
    <source>
        <dbReference type="EMBL" id="EGZ06532.1"/>
    </source>
</evidence>
<evidence type="ECO:0000256" key="1">
    <source>
        <dbReference type="ARBA" id="ARBA00006515"/>
    </source>
</evidence>
<reference evidence="5 6" key="1">
    <citation type="journal article" date="2006" name="Science">
        <title>Phytophthora genome sequences uncover evolutionary origins and mechanisms of pathogenesis.</title>
        <authorList>
            <person name="Tyler B.M."/>
            <person name="Tripathy S."/>
            <person name="Zhang X."/>
            <person name="Dehal P."/>
            <person name="Jiang R.H."/>
            <person name="Aerts A."/>
            <person name="Arredondo F.D."/>
            <person name="Baxter L."/>
            <person name="Bensasson D."/>
            <person name="Beynon J.L."/>
            <person name="Chapman J."/>
            <person name="Damasceno C.M."/>
            <person name="Dorrance A.E."/>
            <person name="Dou D."/>
            <person name="Dickerman A.W."/>
            <person name="Dubchak I.L."/>
            <person name="Garbelotto M."/>
            <person name="Gijzen M."/>
            <person name="Gordon S.G."/>
            <person name="Govers F."/>
            <person name="Grunwald N.J."/>
            <person name="Huang W."/>
            <person name="Ivors K.L."/>
            <person name="Jones R.W."/>
            <person name="Kamoun S."/>
            <person name="Krampis K."/>
            <person name="Lamour K.H."/>
            <person name="Lee M.K."/>
            <person name="McDonald W.H."/>
            <person name="Medina M."/>
            <person name="Meijer H.J."/>
            <person name="Nordberg E.K."/>
            <person name="Maclean D.J."/>
            <person name="Ospina-Giraldo M.D."/>
            <person name="Morris P.F."/>
            <person name="Phuntumart V."/>
            <person name="Putnam N.H."/>
            <person name="Rash S."/>
            <person name="Rose J.K."/>
            <person name="Sakihama Y."/>
            <person name="Salamov A.A."/>
            <person name="Savidor A."/>
            <person name="Scheuring C.F."/>
            <person name="Smith B.M."/>
            <person name="Sobral B.W."/>
            <person name="Terry A."/>
            <person name="Torto-Alalibo T.A."/>
            <person name="Win J."/>
            <person name="Xu Z."/>
            <person name="Zhang H."/>
            <person name="Grigoriev I.V."/>
            <person name="Rokhsar D.S."/>
            <person name="Boore J.L."/>
        </authorList>
    </citation>
    <scope>NUCLEOTIDE SEQUENCE [LARGE SCALE GENOMIC DNA]</scope>
    <source>
        <strain evidence="5 6">P6497</strain>
    </source>
</reference>
<dbReference type="AlphaFoldDB" id="G5AED0"/>
<organism evidence="5 6">
    <name type="scientific">Phytophthora sojae (strain P6497)</name>
    <name type="common">Soybean stem and root rot agent</name>
    <name type="synonym">Phytophthora megasperma f. sp. glycines</name>
    <dbReference type="NCBI Taxonomy" id="1094619"/>
    <lineage>
        <taxon>Eukaryota</taxon>
        <taxon>Sar</taxon>
        <taxon>Stramenopiles</taxon>
        <taxon>Oomycota</taxon>
        <taxon>Peronosporomycetes</taxon>
        <taxon>Peronosporales</taxon>
        <taxon>Peronosporaceae</taxon>
        <taxon>Phytophthora</taxon>
    </lineage>
</organism>
<dbReference type="Gene3D" id="3.20.20.100">
    <property type="entry name" value="NADP-dependent oxidoreductase domain"/>
    <property type="match status" value="1"/>
</dbReference>
<dbReference type="GO" id="GO:0016491">
    <property type="term" value="F:oxidoreductase activity"/>
    <property type="evidence" value="ECO:0007669"/>
    <property type="project" value="UniProtKB-KW"/>
</dbReference>
<gene>
    <name evidence="5" type="ORF">PHYSODRAFT_341787</name>
</gene>
<dbReference type="SMR" id="G5AED0"/>
<proteinExistence type="inferred from homology"/>
<dbReference type="RefSeq" id="XP_009538429.1">
    <property type="nucleotide sequence ID" value="XM_009540134.1"/>
</dbReference>
<dbReference type="InParanoid" id="G5AED0"/>
<dbReference type="InterPro" id="IPR036812">
    <property type="entry name" value="NAD(P)_OxRdtase_dom_sf"/>
</dbReference>
<keyword evidence="6" id="KW-1185">Reference proteome</keyword>
<dbReference type="STRING" id="1094619.G5AED0"/>
<dbReference type="PANTHER" id="PTHR43150:SF2">
    <property type="entry name" value="HYPERKINETIC, ISOFORM M"/>
    <property type="match status" value="1"/>
</dbReference>
<dbReference type="PANTHER" id="PTHR43150">
    <property type="entry name" value="HYPERKINETIC, ISOFORM M"/>
    <property type="match status" value="1"/>
</dbReference>
<comment type="similarity">
    <text evidence="1">Belongs to the shaker potassium channel beta subunit family.</text>
</comment>
<keyword evidence="3" id="KW-0560">Oxidoreductase</keyword>
<keyword evidence="2" id="KW-0521">NADP</keyword>
<dbReference type="SUPFAM" id="SSF51430">
    <property type="entry name" value="NAD(P)-linked oxidoreductase"/>
    <property type="match status" value="2"/>
</dbReference>
<accession>G5AED0</accession>
<evidence type="ECO:0000256" key="3">
    <source>
        <dbReference type="ARBA" id="ARBA00023002"/>
    </source>
</evidence>
<name>G5AED0_PHYSP</name>
<dbReference type="OMA" id="VQRWHAR"/>
<dbReference type="EMBL" id="JH159164">
    <property type="protein sequence ID" value="EGZ06532.1"/>
    <property type="molecule type" value="Genomic_DNA"/>
</dbReference>
<dbReference type="InterPro" id="IPR005399">
    <property type="entry name" value="K_chnl_volt-dep_bsu_KCNAB-rel"/>
</dbReference>
<dbReference type="Proteomes" id="UP000002640">
    <property type="component" value="Unassembled WGS sequence"/>
</dbReference>
<dbReference type="GeneID" id="20648149"/>
<protein>
    <recommendedName>
        <fullName evidence="4">NADP-dependent oxidoreductase domain-containing protein</fullName>
    </recommendedName>
</protein>
<dbReference type="Pfam" id="PF00248">
    <property type="entry name" value="Aldo_ket_red"/>
    <property type="match status" value="1"/>
</dbReference>
<evidence type="ECO:0000259" key="4">
    <source>
        <dbReference type="Pfam" id="PF00248"/>
    </source>
</evidence>
<sequence length="171" mass="19035">MASDAKSPRMTYRFLGNSGLLVSKLSLGSWMYAKEQYTAKAWYEMMKVAFEHGRVQRWHARRHAHGTLTYRAYMQGFGERVAKAEKLKSVVSKLGISLAEIALAWCVSNESVSTVMIGASSIAQLEQNLKALGAVEKITLEVKAELDALVLPFVAEMAKSDGLDKMRGRYL</sequence>
<dbReference type="KEGG" id="psoj:PHYSODRAFT_341787"/>
<dbReference type="InterPro" id="IPR023210">
    <property type="entry name" value="NADP_OxRdtase_dom"/>
</dbReference>
<evidence type="ECO:0000313" key="6">
    <source>
        <dbReference type="Proteomes" id="UP000002640"/>
    </source>
</evidence>
<evidence type="ECO:0000256" key="2">
    <source>
        <dbReference type="ARBA" id="ARBA00022857"/>
    </source>
</evidence>
<feature type="domain" description="NADP-dependent oxidoreductase" evidence="4">
    <location>
        <begin position="77"/>
        <end position="148"/>
    </location>
</feature>